<evidence type="ECO:0000313" key="5">
    <source>
        <dbReference type="Proteomes" id="UP000190648"/>
    </source>
</evidence>
<keyword evidence="1" id="KW-0597">Phosphoprotein</keyword>
<evidence type="ECO:0000313" key="4">
    <source>
        <dbReference type="EMBL" id="OPJ82600.1"/>
    </source>
</evidence>
<dbReference type="OrthoDB" id="10058133at2759"/>
<sequence length="170" mass="19004">MSAALDLRSKEEKDAELDKRIEALRKKNEALIRRYQEIEEDRRKAEQEGVAVTTLRRARPPHPEFDGRRATRGVTVTVVSPPGDEAHEGGDTHEGGGGVIVPNGHLPPAPPGPERELGARLRRLGDAFQSSYEQQQRERRGGVFWGHLYRLVSQLLGAVYNLQAARELIN</sequence>
<name>A0A1V4KDP2_PATFA</name>
<comment type="caution">
    <text evidence="4">The sequence shown here is derived from an EMBL/GenBank/DDBJ whole genome shotgun (WGS) entry which is preliminary data.</text>
</comment>
<keyword evidence="2" id="KW-0175">Coiled coil</keyword>
<dbReference type="PANTHER" id="PTHR15635:SF11">
    <property type="entry name" value="COILED-COIL DOMAIN-CONTAINING PROTEIN 9"/>
    <property type="match status" value="1"/>
</dbReference>
<dbReference type="InterPro" id="IPR029336">
    <property type="entry name" value="DUF4594"/>
</dbReference>
<protein>
    <recommendedName>
        <fullName evidence="6">Coiled-coil domain-containing protein 9</fullName>
    </recommendedName>
</protein>
<feature type="compositionally biased region" description="Basic and acidic residues" evidence="3">
    <location>
        <begin position="84"/>
        <end position="94"/>
    </location>
</feature>
<dbReference type="PANTHER" id="PTHR15635">
    <property type="entry name" value="COILED-COIL DOMAIN CONTAINING PROTEIN 9"/>
    <property type="match status" value="1"/>
</dbReference>
<dbReference type="Proteomes" id="UP000190648">
    <property type="component" value="Unassembled WGS sequence"/>
</dbReference>
<proteinExistence type="predicted"/>
<keyword evidence="5" id="KW-1185">Reference proteome</keyword>
<gene>
    <name evidence="4" type="ORF">AV530_019876</name>
</gene>
<evidence type="ECO:0008006" key="6">
    <source>
        <dbReference type="Google" id="ProtNLM"/>
    </source>
</evidence>
<evidence type="ECO:0000256" key="1">
    <source>
        <dbReference type="ARBA" id="ARBA00022553"/>
    </source>
</evidence>
<dbReference type="EMBL" id="LSYS01003491">
    <property type="protein sequence ID" value="OPJ82600.1"/>
    <property type="molecule type" value="Genomic_DNA"/>
</dbReference>
<evidence type="ECO:0000256" key="3">
    <source>
        <dbReference type="SAM" id="MobiDB-lite"/>
    </source>
</evidence>
<dbReference type="AlphaFoldDB" id="A0A1V4KDP2"/>
<feature type="region of interest" description="Disordered" evidence="3">
    <location>
        <begin position="40"/>
        <end position="116"/>
    </location>
</feature>
<dbReference type="STRING" id="372326.A0A1V4KDP2"/>
<accession>A0A1V4KDP2</accession>
<organism evidence="4 5">
    <name type="scientific">Patagioenas fasciata monilis</name>
    <dbReference type="NCBI Taxonomy" id="372326"/>
    <lineage>
        <taxon>Eukaryota</taxon>
        <taxon>Metazoa</taxon>
        <taxon>Chordata</taxon>
        <taxon>Craniata</taxon>
        <taxon>Vertebrata</taxon>
        <taxon>Euteleostomi</taxon>
        <taxon>Archelosauria</taxon>
        <taxon>Archosauria</taxon>
        <taxon>Dinosauria</taxon>
        <taxon>Saurischia</taxon>
        <taxon>Theropoda</taxon>
        <taxon>Coelurosauria</taxon>
        <taxon>Aves</taxon>
        <taxon>Neognathae</taxon>
        <taxon>Neoaves</taxon>
        <taxon>Columbimorphae</taxon>
        <taxon>Columbiformes</taxon>
        <taxon>Columbidae</taxon>
        <taxon>Patagioenas</taxon>
    </lineage>
</organism>
<evidence type="ECO:0000256" key="2">
    <source>
        <dbReference type="ARBA" id="ARBA00023054"/>
    </source>
</evidence>
<reference evidence="4 5" key="1">
    <citation type="submission" date="2016-02" db="EMBL/GenBank/DDBJ databases">
        <title>Band-tailed pigeon sequencing and assembly.</title>
        <authorList>
            <person name="Soares A.E."/>
            <person name="Novak B.J."/>
            <person name="Rice E.S."/>
            <person name="O'Connell B."/>
            <person name="Chang D."/>
            <person name="Weber S."/>
            <person name="Shapiro B."/>
        </authorList>
    </citation>
    <scope>NUCLEOTIDE SEQUENCE [LARGE SCALE GENOMIC DNA]</scope>
    <source>
        <strain evidence="4">BTP2013</strain>
        <tissue evidence="4">Blood</tissue>
    </source>
</reference>